<evidence type="ECO:0000313" key="3">
    <source>
        <dbReference type="EMBL" id="GEU72331.1"/>
    </source>
</evidence>
<keyword evidence="3" id="KW-0548">Nucleotidyltransferase</keyword>
<dbReference type="GO" id="GO:0003676">
    <property type="term" value="F:nucleic acid binding"/>
    <property type="evidence" value="ECO:0007669"/>
    <property type="project" value="InterPro"/>
</dbReference>
<dbReference type="Pfam" id="PF00078">
    <property type="entry name" value="RVT_1"/>
    <property type="match status" value="1"/>
</dbReference>
<dbReference type="PROSITE" id="PS50994">
    <property type="entry name" value="INTEGRASE"/>
    <property type="match status" value="1"/>
</dbReference>
<dbReference type="SUPFAM" id="SSF56672">
    <property type="entry name" value="DNA/RNA polymerases"/>
    <property type="match status" value="1"/>
</dbReference>
<organism evidence="3">
    <name type="scientific">Tanacetum cinerariifolium</name>
    <name type="common">Dalmatian daisy</name>
    <name type="synonym">Chrysanthemum cinerariifolium</name>
    <dbReference type="NCBI Taxonomy" id="118510"/>
    <lineage>
        <taxon>Eukaryota</taxon>
        <taxon>Viridiplantae</taxon>
        <taxon>Streptophyta</taxon>
        <taxon>Embryophyta</taxon>
        <taxon>Tracheophyta</taxon>
        <taxon>Spermatophyta</taxon>
        <taxon>Magnoliopsida</taxon>
        <taxon>eudicotyledons</taxon>
        <taxon>Gunneridae</taxon>
        <taxon>Pentapetalae</taxon>
        <taxon>asterids</taxon>
        <taxon>campanulids</taxon>
        <taxon>Asterales</taxon>
        <taxon>Asteraceae</taxon>
        <taxon>Asteroideae</taxon>
        <taxon>Anthemideae</taxon>
        <taxon>Anthemidinae</taxon>
        <taxon>Tanacetum</taxon>
    </lineage>
</organism>
<feature type="compositionally biased region" description="Low complexity" evidence="1">
    <location>
        <begin position="1"/>
        <end position="22"/>
    </location>
</feature>
<dbReference type="Gene3D" id="3.30.70.270">
    <property type="match status" value="1"/>
</dbReference>
<gene>
    <name evidence="3" type="ORF">Tci_044309</name>
</gene>
<proteinExistence type="predicted"/>
<dbReference type="Pfam" id="PF17921">
    <property type="entry name" value="Integrase_H2C2"/>
    <property type="match status" value="1"/>
</dbReference>
<name>A0A6L2MEE7_TANCI</name>
<dbReference type="SUPFAM" id="SSF53098">
    <property type="entry name" value="Ribonuclease H-like"/>
    <property type="match status" value="1"/>
</dbReference>
<dbReference type="InterPro" id="IPR012337">
    <property type="entry name" value="RNaseH-like_sf"/>
</dbReference>
<dbReference type="InterPro" id="IPR001584">
    <property type="entry name" value="Integrase_cat-core"/>
</dbReference>
<dbReference type="Pfam" id="PF00665">
    <property type="entry name" value="rve"/>
    <property type="match status" value="1"/>
</dbReference>
<dbReference type="InterPro" id="IPR041588">
    <property type="entry name" value="Integrase_H2C2"/>
</dbReference>
<comment type="caution">
    <text evidence="3">The sequence shown here is derived from an EMBL/GenBank/DDBJ whole genome shotgun (WGS) entry which is preliminary data.</text>
</comment>
<dbReference type="InterPro" id="IPR000477">
    <property type="entry name" value="RT_dom"/>
</dbReference>
<dbReference type="InterPro" id="IPR052160">
    <property type="entry name" value="Gypsy_RT_Integrase-like"/>
</dbReference>
<dbReference type="EMBL" id="BKCJ010006471">
    <property type="protein sequence ID" value="GEU72331.1"/>
    <property type="molecule type" value="Genomic_DNA"/>
</dbReference>
<dbReference type="Gene3D" id="1.10.340.70">
    <property type="match status" value="1"/>
</dbReference>
<feature type="compositionally biased region" description="Basic and acidic residues" evidence="1">
    <location>
        <begin position="55"/>
        <end position="69"/>
    </location>
</feature>
<dbReference type="Gene3D" id="3.10.10.10">
    <property type="entry name" value="HIV Type 1 Reverse Transcriptase, subunit A, domain 1"/>
    <property type="match status" value="1"/>
</dbReference>
<dbReference type="InterPro" id="IPR043128">
    <property type="entry name" value="Rev_trsase/Diguanyl_cyclase"/>
</dbReference>
<sequence>MHNLYNKPSTSSSSLPSNTIPNPKEEAKAITTRSGMSYKEPPIPPTGVNQQEPVEVTKDTEPQNSDDIHPPTVQAEIQVDKPIDEPVVVIPKAKPNLPYPSQLQKEKLREKDDILAAKFMEIFRDLHFELSFADALIHMPKLAPMFKKILNNKDKLIELTKMRFNENCSAVKKLRLPTLSDAKMVLELADRTISKPTGVAENVFFKVGKLYFPADFVILDFVADPRVPLILGRPFLSTAHALIDVYEGEITLRHDDQSLTLKCGDTPSISYNNLESLNKVDLIDATCKEYSQAVLGFTDDVSNEADAFIAIDDEPISSNIDATYYDPEGDILILEALLDNDPEPLSNKKYFFLTLHKDLKVVEPKNQPKEDEPPEVKLKELPPHLEYAFLGDNGKWPVIIAKDLRSNEKTDLINVLKTRKKAIAWKLTDIKGIDPEFCSHKILLEEDYSPKVQSQRRVNQKIHDVIKKEVEKLLDTRLIYPISDSPGKLNEATREDHFPLPFMDQMLERLAGNEYYCFLDGFSGYFQILIDPKDQEKTTFTCPYGTFAYKRIPSGLCNAPGTFQRYTKLALNWEKSHFMVKEGIVLGHKISKKGIEVDKEFDFKVIDTKGAENYTADHLSRLENPYESIFDPKEINETFPLESLNKVAHQDPSTPWFADFANYHAGNFIIKAGKEAIDILNACHSGPTGGHYGANYIAKKVFDSGFYWPTIYKDAFELVKHCDSCQHQGKISQKDEMPHNSIQVNEIFDVWGIDFMGPFSSSKGNKYILVAVDYLSKWVEAKALATNDARVVVKFLKSLFSRFGTPKAIISDRGTHFCDDQFARIMSKYELVYGKACHLLLELEHKAFWALKHANFDLKTANDHQKLQLNELSELHDQAYENSLIYKEQTKKLHDAKIKNRIFNVGLSPMIEAFLCWICVRFPRSSHPSIKIGFLESKGGRRCNGVKEKQIQGSNSLDGTIEKQTDERVDLAKISSIDPSSLIDASVGNNTGPVSYTKLLNGEQSRKNVNFLTLLAPAGNRADVAISMESVHVVNERINNSVYGFFLGKRVAYMIIENYVKNKWSKYRLRASEKVDTKCKHYKGGRVSSYVRSMFELRANVELKDTLMVVFPKFVDDGYTMSTIRVKYEWTPPRCLSCKNDASLNGTKKQGGLARQEGEQLKESDDEIKELDDETARYISFTIEHVVEQMMYVYLRIKVLITKMDMRIRIMDPHSSIGKTYLGENVIEISSDKAKGYGTEIIPSIKTQPTVKERKKQRLWFFHKMKTGEISDRYVTPCFVNELEAYEGEINLRMEENMISNEFAMKLCLEHEVRRGNKVVKKELIIALRGEIYFVKFIINLEEDDVKPVVVFGRSFMCLTKVIADFGNGTVTIYPKINPFLEQEEATGEIPVNLSDMGPSMSSGKSLTQEEAEREALTISIYERYSLLEEERHVIETMVYSDKYKKILDGICIDKIKLDGEMKKEEEEAIIKIKGEVLKEKEDTGAFVIPIQLEGKINLNALADTGSDINNLWASKGCSMPESDSDDEEEYAIKRNKLGASIYAPKPSRYLNCRDPLDRSLALQETMGTHDDEAESSRSKRSRQYETMEEAMLPHVHHPSLLWKGCNQVARSHYNIRLAQFLPRLIYSSCVVDWNVLNQIGCGDAIDEMLTIKFFVRLGLYNSKEIEEECFDVYFQGSLHSDEHFNAQEYWLSISREKNLSLSMSHASTNQNPVLRVLYKMITYGLCQRMIGYDKIQKNDLWLLSMFDARHQNGYANVAWLIARWMKRKRADSQRESMIYCGQFIMRIAMRKNLLSEEVLNNLSTPIYYRALDTTTLRELINSESRLILEAPVPDVPRVAITRPPRASMQDLYERMGSMEIRQGAIERMSYRQSYH</sequence>
<dbReference type="InterPro" id="IPR043502">
    <property type="entry name" value="DNA/RNA_pol_sf"/>
</dbReference>
<accession>A0A6L2MEE7</accession>
<evidence type="ECO:0000256" key="1">
    <source>
        <dbReference type="SAM" id="MobiDB-lite"/>
    </source>
</evidence>
<dbReference type="GO" id="GO:0003964">
    <property type="term" value="F:RNA-directed DNA polymerase activity"/>
    <property type="evidence" value="ECO:0007669"/>
    <property type="project" value="UniProtKB-KW"/>
</dbReference>
<dbReference type="InterPro" id="IPR036397">
    <property type="entry name" value="RNaseH_sf"/>
</dbReference>
<keyword evidence="3" id="KW-0808">Transferase</keyword>
<dbReference type="Gene3D" id="3.30.420.10">
    <property type="entry name" value="Ribonuclease H-like superfamily/Ribonuclease H"/>
    <property type="match status" value="1"/>
</dbReference>
<keyword evidence="3" id="KW-0695">RNA-directed DNA polymerase</keyword>
<evidence type="ECO:0000259" key="2">
    <source>
        <dbReference type="PROSITE" id="PS50994"/>
    </source>
</evidence>
<dbReference type="CDD" id="cd00303">
    <property type="entry name" value="retropepsin_like"/>
    <property type="match status" value="1"/>
</dbReference>
<dbReference type="Gene3D" id="2.40.70.10">
    <property type="entry name" value="Acid Proteases"/>
    <property type="match status" value="1"/>
</dbReference>
<feature type="domain" description="Integrase catalytic" evidence="2">
    <location>
        <begin position="734"/>
        <end position="831"/>
    </location>
</feature>
<reference evidence="3" key="1">
    <citation type="journal article" date="2019" name="Sci. Rep.">
        <title>Draft genome of Tanacetum cinerariifolium, the natural source of mosquito coil.</title>
        <authorList>
            <person name="Yamashiro T."/>
            <person name="Shiraishi A."/>
            <person name="Satake H."/>
            <person name="Nakayama K."/>
        </authorList>
    </citation>
    <scope>NUCLEOTIDE SEQUENCE</scope>
</reference>
<dbReference type="PANTHER" id="PTHR47266">
    <property type="entry name" value="ENDONUCLEASE-RELATED"/>
    <property type="match status" value="1"/>
</dbReference>
<dbReference type="InterPro" id="IPR021109">
    <property type="entry name" value="Peptidase_aspartic_dom_sf"/>
</dbReference>
<dbReference type="CDD" id="cd01647">
    <property type="entry name" value="RT_LTR"/>
    <property type="match status" value="1"/>
</dbReference>
<dbReference type="GO" id="GO:0015074">
    <property type="term" value="P:DNA integration"/>
    <property type="evidence" value="ECO:0007669"/>
    <property type="project" value="InterPro"/>
</dbReference>
<protein>
    <submittedName>
        <fullName evidence="3">Reverse transcriptase domain-containing protein</fullName>
    </submittedName>
</protein>
<feature type="region of interest" description="Disordered" evidence="1">
    <location>
        <begin position="1"/>
        <end position="70"/>
    </location>
</feature>